<dbReference type="InterPro" id="IPR000618">
    <property type="entry name" value="Insect_cuticle"/>
</dbReference>
<dbReference type="PROSITE" id="PS51155">
    <property type="entry name" value="CHIT_BIND_RR_2"/>
    <property type="match status" value="1"/>
</dbReference>
<reference evidence="3" key="1">
    <citation type="submission" date="2022-01" db="EMBL/GenBank/DDBJ databases">
        <authorList>
            <person name="King R."/>
        </authorList>
    </citation>
    <scope>NUCLEOTIDE SEQUENCE</scope>
</reference>
<feature type="compositionally biased region" description="Low complexity" evidence="2">
    <location>
        <begin position="167"/>
        <end position="187"/>
    </location>
</feature>
<sequence length="197" mass="22626">MDRKFALFISFLCISNRFQSTLEQAPPRSKYISILQDSRDEPTPDGTFGYLYKTEDGIVSSARGGPNGAIQGGFSYTDPTGLKVNINYNAGSRASPTAVEPSSRQRTPEAPRYYGNEANPPAPARAPVYRPRPQPQYYDDPAQDIQYEAVETNPRYISRPRPKQTPRSRYIYRPQYYQPQPRRSQYIDNDIYEEYPY</sequence>
<feature type="compositionally biased region" description="Pro residues" evidence="2">
    <location>
        <begin position="120"/>
        <end position="134"/>
    </location>
</feature>
<dbReference type="GO" id="GO:0042302">
    <property type="term" value="F:structural constituent of cuticle"/>
    <property type="evidence" value="ECO:0007669"/>
    <property type="project" value="UniProtKB-UniRule"/>
</dbReference>
<keyword evidence="1" id="KW-0193">Cuticle</keyword>
<gene>
    <name evidence="3" type="ORF">PHYEVI_LOCUS9736</name>
</gene>
<evidence type="ECO:0000313" key="3">
    <source>
        <dbReference type="EMBL" id="CAG9863446.1"/>
    </source>
</evidence>
<evidence type="ECO:0000256" key="2">
    <source>
        <dbReference type="SAM" id="MobiDB-lite"/>
    </source>
</evidence>
<dbReference type="Proteomes" id="UP001153712">
    <property type="component" value="Chromosome 6"/>
</dbReference>
<proteinExistence type="predicted"/>
<protein>
    <submittedName>
        <fullName evidence="3">Uncharacterized protein</fullName>
    </submittedName>
</protein>
<dbReference type="Pfam" id="PF00379">
    <property type="entry name" value="Chitin_bind_4"/>
    <property type="match status" value="1"/>
</dbReference>
<name>A0A9N9TV70_PHYSR</name>
<keyword evidence="4" id="KW-1185">Reference proteome</keyword>
<dbReference type="AlphaFoldDB" id="A0A9N9TV70"/>
<evidence type="ECO:0000313" key="4">
    <source>
        <dbReference type="Proteomes" id="UP001153712"/>
    </source>
</evidence>
<feature type="compositionally biased region" description="Low complexity" evidence="2">
    <location>
        <begin position="135"/>
        <end position="144"/>
    </location>
</feature>
<dbReference type="OrthoDB" id="6515429at2759"/>
<dbReference type="EMBL" id="OU900099">
    <property type="protein sequence ID" value="CAG9863446.1"/>
    <property type="molecule type" value="Genomic_DNA"/>
</dbReference>
<feature type="compositionally biased region" description="Polar residues" evidence="2">
    <location>
        <begin position="92"/>
        <end position="105"/>
    </location>
</feature>
<organism evidence="3 4">
    <name type="scientific">Phyllotreta striolata</name>
    <name type="common">Striped flea beetle</name>
    <name type="synonym">Crioceris striolata</name>
    <dbReference type="NCBI Taxonomy" id="444603"/>
    <lineage>
        <taxon>Eukaryota</taxon>
        <taxon>Metazoa</taxon>
        <taxon>Ecdysozoa</taxon>
        <taxon>Arthropoda</taxon>
        <taxon>Hexapoda</taxon>
        <taxon>Insecta</taxon>
        <taxon>Pterygota</taxon>
        <taxon>Neoptera</taxon>
        <taxon>Endopterygota</taxon>
        <taxon>Coleoptera</taxon>
        <taxon>Polyphaga</taxon>
        <taxon>Cucujiformia</taxon>
        <taxon>Chrysomeloidea</taxon>
        <taxon>Chrysomelidae</taxon>
        <taxon>Galerucinae</taxon>
        <taxon>Alticini</taxon>
        <taxon>Phyllotreta</taxon>
    </lineage>
</organism>
<accession>A0A9N9TV70</accession>
<feature type="region of interest" description="Disordered" evidence="2">
    <location>
        <begin position="92"/>
        <end position="197"/>
    </location>
</feature>
<evidence type="ECO:0000256" key="1">
    <source>
        <dbReference type="PROSITE-ProRule" id="PRU00497"/>
    </source>
</evidence>